<name>U5EW17_9DIPT</name>
<reference evidence="1" key="1">
    <citation type="journal article" date="2014" name="Insect Biochem. Mol. Biol.">
        <title>An insight into the sialome of the frog biting fly, Corethrella appendiculata.</title>
        <authorList>
            <person name="Ribeiro J.M.C."/>
            <person name="Chagas A.C."/>
            <person name="Pham V.M."/>
            <person name="Lounibos L.P."/>
            <person name="Calvo E."/>
        </authorList>
    </citation>
    <scope>NUCLEOTIDE SEQUENCE</scope>
    <source>
        <tissue evidence="1">Salivary glands</tissue>
    </source>
</reference>
<evidence type="ECO:0000313" key="1">
    <source>
        <dbReference type="EMBL" id="JAB56710.1"/>
    </source>
</evidence>
<dbReference type="AlphaFoldDB" id="U5EW17"/>
<dbReference type="GO" id="GO:0003735">
    <property type="term" value="F:structural constituent of ribosome"/>
    <property type="evidence" value="ECO:0007669"/>
    <property type="project" value="TreeGrafter"/>
</dbReference>
<protein>
    <submittedName>
        <fullName evidence="1">Putative mitochondrial 28s ribosomal protein s22</fullName>
    </submittedName>
</protein>
<proteinExistence type="evidence at transcript level"/>
<sequence>KMYLTLNLIKNVKFHNNILLPLQTTFHRMSSSQKVTEILKYDKDPGPYFLDESVQKLLRSITQLHLDKIFRKRTVPNNTIEYKFLTTEEVENEIKVATRNAMERLQMPPIVQVLNDEQKILSNDPALSKLDKSDFVFTDITYGLKDTERTIVIRRANGVLENAPFDVRKRLNQIYFPLKGRRVRTPKMFEPEYLEKCLDNFYYEFILDRLCIQFEPFEQQYHDVCSAVYQHVNANKRFDDLRSTRHFGPMAFFFAWHKMIDDLLIEMVKKDCLTNAVELIVLMYRLNEKNDKSDILEKVKSYEAAVQKEKQTQSDDIHEFVEKTSSQFKMDDCCLEYLNDYIKNDALKKVQLELAVQSYKEINDQKKTLAEGLKKAHGVN</sequence>
<accession>U5EW17</accession>
<dbReference type="Pfam" id="PF10245">
    <property type="entry name" value="MRP-S22"/>
    <property type="match status" value="1"/>
</dbReference>
<dbReference type="PANTHER" id="PTHR13071:SF4">
    <property type="entry name" value="SMALL RIBOSOMAL SUBUNIT PROTEIN MS22"/>
    <property type="match status" value="1"/>
</dbReference>
<dbReference type="PANTHER" id="PTHR13071">
    <property type="entry name" value="MITOCHONDRIAL 28S RIBOSOMAL PROTEIN S22"/>
    <property type="match status" value="1"/>
</dbReference>
<dbReference type="GO" id="GO:0005763">
    <property type="term" value="C:mitochondrial small ribosomal subunit"/>
    <property type="evidence" value="ECO:0007669"/>
    <property type="project" value="TreeGrafter"/>
</dbReference>
<dbReference type="InterPro" id="IPR019374">
    <property type="entry name" value="Ribosomal_mS22"/>
</dbReference>
<dbReference type="EMBL" id="GANO01003161">
    <property type="protein sequence ID" value="JAB56710.1"/>
    <property type="molecule type" value="mRNA"/>
</dbReference>
<feature type="non-terminal residue" evidence="1">
    <location>
        <position position="1"/>
    </location>
</feature>
<keyword evidence="1" id="KW-0687">Ribonucleoprotein</keyword>
<keyword evidence="1" id="KW-0689">Ribosomal protein</keyword>
<organism evidence="1">
    <name type="scientific">Corethrella appendiculata</name>
    <dbReference type="NCBI Taxonomy" id="1370023"/>
    <lineage>
        <taxon>Eukaryota</taxon>
        <taxon>Metazoa</taxon>
        <taxon>Ecdysozoa</taxon>
        <taxon>Arthropoda</taxon>
        <taxon>Hexapoda</taxon>
        <taxon>Insecta</taxon>
        <taxon>Pterygota</taxon>
        <taxon>Neoptera</taxon>
        <taxon>Endopterygota</taxon>
        <taxon>Diptera</taxon>
        <taxon>Nematocera</taxon>
        <taxon>Culicoidea</taxon>
        <taxon>Chaoboridae</taxon>
        <taxon>Corethrella</taxon>
    </lineage>
</organism>